<sequence>MSMCLRCGYPVEIEYDIWNNSYWVCYHCGALSHQFVVYSGDTTVKEG</sequence>
<dbReference type="EMBL" id="LAZR01007396">
    <property type="protein sequence ID" value="KKM85514.1"/>
    <property type="molecule type" value="Genomic_DNA"/>
</dbReference>
<evidence type="ECO:0000313" key="1">
    <source>
        <dbReference type="EMBL" id="KKM85514.1"/>
    </source>
</evidence>
<accession>A0A0F9KT89</accession>
<reference evidence="1" key="1">
    <citation type="journal article" date="2015" name="Nature">
        <title>Complex archaea that bridge the gap between prokaryotes and eukaryotes.</title>
        <authorList>
            <person name="Spang A."/>
            <person name="Saw J.H."/>
            <person name="Jorgensen S.L."/>
            <person name="Zaremba-Niedzwiedzka K."/>
            <person name="Martijn J."/>
            <person name="Lind A.E."/>
            <person name="van Eijk R."/>
            <person name="Schleper C."/>
            <person name="Guy L."/>
            <person name="Ettema T.J."/>
        </authorList>
    </citation>
    <scope>NUCLEOTIDE SEQUENCE</scope>
</reference>
<protein>
    <submittedName>
        <fullName evidence="1">Uncharacterized protein</fullName>
    </submittedName>
</protein>
<dbReference type="AlphaFoldDB" id="A0A0F9KT89"/>
<gene>
    <name evidence="1" type="ORF">LCGC14_1288210</name>
</gene>
<proteinExistence type="predicted"/>
<organism evidence="1">
    <name type="scientific">marine sediment metagenome</name>
    <dbReference type="NCBI Taxonomy" id="412755"/>
    <lineage>
        <taxon>unclassified sequences</taxon>
        <taxon>metagenomes</taxon>
        <taxon>ecological metagenomes</taxon>
    </lineage>
</organism>
<comment type="caution">
    <text evidence="1">The sequence shown here is derived from an EMBL/GenBank/DDBJ whole genome shotgun (WGS) entry which is preliminary data.</text>
</comment>
<name>A0A0F9KT89_9ZZZZ</name>